<protein>
    <submittedName>
        <fullName evidence="1">Uncharacterized protein</fullName>
    </submittedName>
</protein>
<organism evidence="1">
    <name type="scientific">mine drainage metagenome</name>
    <dbReference type="NCBI Taxonomy" id="410659"/>
    <lineage>
        <taxon>unclassified sequences</taxon>
        <taxon>metagenomes</taxon>
        <taxon>ecological metagenomes</taxon>
    </lineage>
</organism>
<dbReference type="AlphaFoldDB" id="E6PJH4"/>
<name>E6PJH4_9ZZZZ</name>
<reference evidence="1" key="1">
    <citation type="submission" date="2009-10" db="EMBL/GenBank/DDBJ databases">
        <title>Diversity of trophic interactions inside an arsenic-rich microbial ecosystem.</title>
        <authorList>
            <person name="Bertin P.N."/>
            <person name="Heinrich-Salmeron A."/>
            <person name="Pelletier E."/>
            <person name="Goulhen-Chollet F."/>
            <person name="Arsene-Ploetze F."/>
            <person name="Gallien S."/>
            <person name="Calteau A."/>
            <person name="Vallenet D."/>
            <person name="Casiot C."/>
            <person name="Chane-Woon-Ming B."/>
            <person name="Giloteaux L."/>
            <person name="Barakat M."/>
            <person name="Bonnefoy V."/>
            <person name="Bruneel O."/>
            <person name="Chandler M."/>
            <person name="Cleiss J."/>
            <person name="Duran R."/>
            <person name="Elbaz-Poulichet F."/>
            <person name="Fonknechten N."/>
            <person name="Lauga B."/>
            <person name="Mornico D."/>
            <person name="Ortet P."/>
            <person name="Schaeffer C."/>
            <person name="Siguier P."/>
            <person name="Alexander Thil Smith A."/>
            <person name="Van Dorsselaer A."/>
            <person name="Weissenbach J."/>
            <person name="Medigue C."/>
            <person name="Le Paslier D."/>
        </authorList>
    </citation>
    <scope>NUCLEOTIDE SEQUENCE</scope>
</reference>
<proteinExistence type="predicted"/>
<gene>
    <name evidence="1" type="ORF">CARN1_2382</name>
</gene>
<accession>E6PJH4</accession>
<dbReference type="EMBL" id="CABL01000021">
    <property type="protein sequence ID" value="CBH76595.1"/>
    <property type="molecule type" value="Genomic_DNA"/>
</dbReference>
<evidence type="ECO:0000313" key="1">
    <source>
        <dbReference type="EMBL" id="CBH76595.1"/>
    </source>
</evidence>
<sequence>MGGGRAYFHGRAKQDHSMVAFLGHHAMGYRPGRGRWESAALRTHRRGRRRRHRVARCGWFGRFGPGGPARLEDFCPLTGVLLMPCCRAVERPLTMTRTKIAPASASTSASDRRTTPIAFDLHPSPGGGYLHLPSESVQALMAWMQGKGIKSSASSLLPTRLLLGRRLVVQVTFRGLPVLADLLTGVLYDPKSGCCLSSTRLHLDVAKLLEVSPTKAQAWLRQRQKDQQDAKL</sequence>
<comment type="caution">
    <text evidence="1">The sequence shown here is derived from an EMBL/GenBank/DDBJ whole genome shotgun (WGS) entry which is preliminary data.</text>
</comment>